<feature type="domain" description="Ferric oxidoreductase" evidence="6">
    <location>
        <begin position="13"/>
        <end position="135"/>
    </location>
</feature>
<comment type="subcellular location">
    <subcellularLocation>
        <location evidence="1">Membrane</location>
        <topology evidence="1">Multi-pass membrane protein</topology>
    </subcellularLocation>
</comment>
<dbReference type="EMBL" id="FMUB01000009">
    <property type="protein sequence ID" value="SCX27782.1"/>
    <property type="molecule type" value="Genomic_DNA"/>
</dbReference>
<sequence>MTSEALWALGRGTGITALGFLTISVTLGIATRSGRPLLTLPRFAVADVHRFAALAGTLLVTLHLALLFADPYAQLRLVDFVVPFLGAYRPLWQGLGTLAFDLLLVVIVTSLLRHRLGLKVFRIVHWVAYALWPVALAHGLGNGTDAGRPWFLVFAGCCVLAVAGALAWRLHSNYTEYAGARLPGRP</sequence>
<evidence type="ECO:0000256" key="2">
    <source>
        <dbReference type="ARBA" id="ARBA00022692"/>
    </source>
</evidence>
<feature type="transmembrane region" description="Helical" evidence="5">
    <location>
        <begin position="91"/>
        <end position="111"/>
    </location>
</feature>
<evidence type="ECO:0000256" key="1">
    <source>
        <dbReference type="ARBA" id="ARBA00004141"/>
    </source>
</evidence>
<evidence type="ECO:0000256" key="5">
    <source>
        <dbReference type="SAM" id="Phobius"/>
    </source>
</evidence>
<gene>
    <name evidence="7" type="ORF">SAMN02799620_04420</name>
</gene>
<evidence type="ECO:0000313" key="7">
    <source>
        <dbReference type="EMBL" id="SCX27782.1"/>
    </source>
</evidence>
<dbReference type="Proteomes" id="UP000199707">
    <property type="component" value="Unassembled WGS sequence"/>
</dbReference>
<dbReference type="STRING" id="1502745.SAMN02799620_04420"/>
<reference evidence="8" key="1">
    <citation type="submission" date="2016-10" db="EMBL/GenBank/DDBJ databases">
        <authorList>
            <person name="Varghese N."/>
            <person name="Submissions S."/>
        </authorList>
    </citation>
    <scope>NUCLEOTIDE SEQUENCE [LARGE SCALE GENOMIC DNA]</scope>
    <source>
        <strain evidence="8">UNC267MFSha1.1M11</strain>
    </source>
</reference>
<evidence type="ECO:0000256" key="4">
    <source>
        <dbReference type="ARBA" id="ARBA00023136"/>
    </source>
</evidence>
<protein>
    <submittedName>
        <fullName evidence="7">Ferric reductase like transmembrane component</fullName>
    </submittedName>
</protein>
<dbReference type="InterPro" id="IPR013130">
    <property type="entry name" value="Fe3_Rdtase_TM_dom"/>
</dbReference>
<keyword evidence="2 5" id="KW-0812">Transmembrane</keyword>
<evidence type="ECO:0000259" key="6">
    <source>
        <dbReference type="Pfam" id="PF01794"/>
    </source>
</evidence>
<proteinExistence type="predicted"/>
<evidence type="ECO:0000256" key="3">
    <source>
        <dbReference type="ARBA" id="ARBA00022989"/>
    </source>
</evidence>
<feature type="transmembrane region" description="Helical" evidence="5">
    <location>
        <begin position="147"/>
        <end position="168"/>
    </location>
</feature>
<feature type="transmembrane region" description="Helical" evidence="5">
    <location>
        <begin position="6"/>
        <end position="30"/>
    </location>
</feature>
<feature type="transmembrane region" description="Helical" evidence="5">
    <location>
        <begin position="123"/>
        <end position="141"/>
    </location>
</feature>
<accession>A0A1G4WR42</accession>
<evidence type="ECO:0000313" key="8">
    <source>
        <dbReference type="Proteomes" id="UP000199707"/>
    </source>
</evidence>
<dbReference type="GO" id="GO:0016020">
    <property type="term" value="C:membrane"/>
    <property type="evidence" value="ECO:0007669"/>
    <property type="project" value="UniProtKB-SubCell"/>
</dbReference>
<name>A0A1G4WR42_9MYCO</name>
<keyword evidence="4 5" id="KW-0472">Membrane</keyword>
<feature type="transmembrane region" description="Helical" evidence="5">
    <location>
        <begin position="51"/>
        <end position="71"/>
    </location>
</feature>
<dbReference type="AlphaFoldDB" id="A0A1G4WR42"/>
<keyword evidence="3 5" id="KW-1133">Transmembrane helix</keyword>
<organism evidence="7 8">
    <name type="scientific">Mycolicibacterium fluoranthenivorans</name>
    <dbReference type="NCBI Taxonomy" id="258505"/>
    <lineage>
        <taxon>Bacteria</taxon>
        <taxon>Bacillati</taxon>
        <taxon>Actinomycetota</taxon>
        <taxon>Actinomycetes</taxon>
        <taxon>Mycobacteriales</taxon>
        <taxon>Mycobacteriaceae</taxon>
        <taxon>Mycolicibacterium</taxon>
    </lineage>
</organism>
<dbReference type="RefSeq" id="WP_090361146.1">
    <property type="nucleotide sequence ID" value="NZ_FMUB01000009.1"/>
</dbReference>
<dbReference type="Pfam" id="PF01794">
    <property type="entry name" value="Ferric_reduct"/>
    <property type="match status" value="1"/>
</dbReference>